<name>A0A7C6Z693_9FIRM</name>
<evidence type="ECO:0000256" key="3">
    <source>
        <dbReference type="ARBA" id="ARBA00023163"/>
    </source>
</evidence>
<keyword evidence="3" id="KW-0804">Transcription</keyword>
<keyword evidence="1" id="KW-0805">Transcription regulation</keyword>
<dbReference type="InterPro" id="IPR020449">
    <property type="entry name" value="Tscrpt_reg_AraC-type_HTH"/>
</dbReference>
<dbReference type="InterPro" id="IPR018062">
    <property type="entry name" value="HTH_AraC-typ_CS"/>
</dbReference>
<evidence type="ECO:0000256" key="1">
    <source>
        <dbReference type="ARBA" id="ARBA00023015"/>
    </source>
</evidence>
<reference evidence="5 6" key="1">
    <citation type="journal article" date="2020" name="Biotechnol. Biofuels">
        <title>New insights from the biogas microbiome by comprehensive genome-resolved metagenomics of nearly 1600 species originating from multiple anaerobic digesters.</title>
        <authorList>
            <person name="Campanaro S."/>
            <person name="Treu L."/>
            <person name="Rodriguez-R L.M."/>
            <person name="Kovalovszki A."/>
            <person name="Ziels R.M."/>
            <person name="Maus I."/>
            <person name="Zhu X."/>
            <person name="Kougias P.G."/>
            <person name="Basile A."/>
            <person name="Luo G."/>
            <person name="Schluter A."/>
            <person name="Konstantinidis K.T."/>
            <person name="Angelidaki I."/>
        </authorList>
    </citation>
    <scope>NUCLEOTIDE SEQUENCE [LARGE SCALE GENOMIC DNA]</scope>
    <source>
        <strain evidence="5">AS05jafATM_4</strain>
    </source>
</reference>
<dbReference type="InterPro" id="IPR009057">
    <property type="entry name" value="Homeodomain-like_sf"/>
</dbReference>
<dbReference type="SUPFAM" id="SSF46689">
    <property type="entry name" value="Homeodomain-like"/>
    <property type="match status" value="2"/>
</dbReference>
<proteinExistence type="predicted"/>
<dbReference type="EMBL" id="DUTF01000349">
    <property type="protein sequence ID" value="HHY28248.1"/>
    <property type="molecule type" value="Genomic_DNA"/>
</dbReference>
<keyword evidence="2" id="KW-0238">DNA-binding</keyword>
<dbReference type="PANTHER" id="PTHR47504">
    <property type="entry name" value="RIGHT ORIGIN-BINDING PROTEIN"/>
    <property type="match status" value="1"/>
</dbReference>
<gene>
    <name evidence="5" type="ORF">GX523_16200</name>
</gene>
<dbReference type="Pfam" id="PF12833">
    <property type="entry name" value="HTH_18"/>
    <property type="match status" value="1"/>
</dbReference>
<dbReference type="GO" id="GO:0043565">
    <property type="term" value="F:sequence-specific DNA binding"/>
    <property type="evidence" value="ECO:0007669"/>
    <property type="project" value="InterPro"/>
</dbReference>
<sequence>MDMKDLILEIIEHIESNLDQEMNLDTIADKFGYSKFHLNRIFCETVRVTIYKYIQFRRLSVAAEKLVTTDKPIVEIAYDTGYQSQQAFSIAFRQFYGYAPLQYRRMGVFIPLLKRFTVQNIMMPLSSYANISMPFAA</sequence>
<feature type="domain" description="HTH araC/xylS-type" evidence="4">
    <location>
        <begin position="8"/>
        <end position="106"/>
    </location>
</feature>
<dbReference type="AlphaFoldDB" id="A0A7C6Z693"/>
<comment type="caution">
    <text evidence="5">The sequence shown here is derived from an EMBL/GenBank/DDBJ whole genome shotgun (WGS) entry which is preliminary data.</text>
</comment>
<dbReference type="Proteomes" id="UP000553059">
    <property type="component" value="Unassembled WGS sequence"/>
</dbReference>
<dbReference type="SMART" id="SM00342">
    <property type="entry name" value="HTH_ARAC"/>
    <property type="match status" value="1"/>
</dbReference>
<evidence type="ECO:0000313" key="5">
    <source>
        <dbReference type="EMBL" id="HHY28248.1"/>
    </source>
</evidence>
<dbReference type="PROSITE" id="PS01124">
    <property type="entry name" value="HTH_ARAC_FAMILY_2"/>
    <property type="match status" value="1"/>
</dbReference>
<evidence type="ECO:0000256" key="2">
    <source>
        <dbReference type="ARBA" id="ARBA00023125"/>
    </source>
</evidence>
<dbReference type="PRINTS" id="PR00032">
    <property type="entry name" value="HTHARAC"/>
</dbReference>
<dbReference type="InterPro" id="IPR050959">
    <property type="entry name" value="MarA-like"/>
</dbReference>
<dbReference type="GO" id="GO:0003700">
    <property type="term" value="F:DNA-binding transcription factor activity"/>
    <property type="evidence" value="ECO:0007669"/>
    <property type="project" value="InterPro"/>
</dbReference>
<evidence type="ECO:0000259" key="4">
    <source>
        <dbReference type="PROSITE" id="PS01124"/>
    </source>
</evidence>
<dbReference type="PROSITE" id="PS00041">
    <property type="entry name" value="HTH_ARAC_FAMILY_1"/>
    <property type="match status" value="1"/>
</dbReference>
<dbReference type="Gene3D" id="1.10.10.60">
    <property type="entry name" value="Homeodomain-like"/>
    <property type="match status" value="2"/>
</dbReference>
<dbReference type="InterPro" id="IPR018060">
    <property type="entry name" value="HTH_AraC"/>
</dbReference>
<accession>A0A7C6Z693</accession>
<protein>
    <submittedName>
        <fullName evidence="5">Helix-turn-helix domain-containing protein</fullName>
    </submittedName>
</protein>
<evidence type="ECO:0000313" key="6">
    <source>
        <dbReference type="Proteomes" id="UP000553059"/>
    </source>
</evidence>
<organism evidence="5 6">
    <name type="scientific">Desulfitobacterium dehalogenans</name>
    <dbReference type="NCBI Taxonomy" id="36854"/>
    <lineage>
        <taxon>Bacteria</taxon>
        <taxon>Bacillati</taxon>
        <taxon>Bacillota</taxon>
        <taxon>Clostridia</taxon>
        <taxon>Eubacteriales</taxon>
        <taxon>Desulfitobacteriaceae</taxon>
        <taxon>Desulfitobacterium</taxon>
    </lineage>
</organism>
<dbReference type="PANTHER" id="PTHR47504:SF5">
    <property type="entry name" value="RIGHT ORIGIN-BINDING PROTEIN"/>
    <property type="match status" value="1"/>
</dbReference>